<proteinExistence type="predicted"/>
<evidence type="ECO:0000313" key="2">
    <source>
        <dbReference type="EMBL" id="TCC91608.1"/>
    </source>
</evidence>
<protein>
    <submittedName>
        <fullName evidence="2">Uncharacterized protein</fullName>
    </submittedName>
</protein>
<keyword evidence="1" id="KW-0472">Membrane</keyword>
<keyword evidence="1" id="KW-0812">Transmembrane</keyword>
<name>A0A4R0MWL2_9SPHI</name>
<comment type="caution">
    <text evidence="2">The sequence shown here is derived from an EMBL/GenBank/DDBJ whole genome shotgun (WGS) entry which is preliminary data.</text>
</comment>
<dbReference type="OrthoDB" id="980645at2"/>
<reference evidence="2 3" key="1">
    <citation type="submission" date="2019-02" db="EMBL/GenBank/DDBJ databases">
        <title>Pedobacter sp. RP-1-13 sp. nov., isolated from Arctic soil.</title>
        <authorList>
            <person name="Dahal R.H."/>
        </authorList>
    </citation>
    <scope>NUCLEOTIDE SEQUENCE [LARGE SCALE GENOMIC DNA]</scope>
    <source>
        <strain evidence="2 3">RP-1-13</strain>
    </source>
</reference>
<evidence type="ECO:0000313" key="3">
    <source>
        <dbReference type="Proteomes" id="UP000292884"/>
    </source>
</evidence>
<evidence type="ECO:0000256" key="1">
    <source>
        <dbReference type="SAM" id="Phobius"/>
    </source>
</evidence>
<keyword evidence="1" id="KW-1133">Transmembrane helix</keyword>
<keyword evidence="3" id="KW-1185">Reference proteome</keyword>
<organism evidence="2 3">
    <name type="scientific">Pedobacter frigiditerrae</name>
    <dbReference type="NCBI Taxonomy" id="2530452"/>
    <lineage>
        <taxon>Bacteria</taxon>
        <taxon>Pseudomonadati</taxon>
        <taxon>Bacteroidota</taxon>
        <taxon>Sphingobacteriia</taxon>
        <taxon>Sphingobacteriales</taxon>
        <taxon>Sphingobacteriaceae</taxon>
        <taxon>Pedobacter</taxon>
    </lineage>
</organism>
<dbReference type="Proteomes" id="UP000292884">
    <property type="component" value="Unassembled WGS sequence"/>
</dbReference>
<dbReference type="AlphaFoldDB" id="A0A4R0MWL2"/>
<feature type="transmembrane region" description="Helical" evidence="1">
    <location>
        <begin position="7"/>
        <end position="26"/>
    </location>
</feature>
<dbReference type="RefSeq" id="WP_131552546.1">
    <property type="nucleotide sequence ID" value="NZ_SJSK01000002.1"/>
</dbReference>
<gene>
    <name evidence="2" type="ORF">EZ428_07530</name>
</gene>
<sequence>MKICKQFIAIFLLVGILTNCFNYWILSSSYILNKQYISTVLCTNKDNHELHCEGKCFMDIKLKELDQKNKHDQDNLKRIIETVAPVTASLLAPVYELPIEIFAMNYLQKKPIKTSLSIFQPPKHA</sequence>
<dbReference type="EMBL" id="SJSK01000002">
    <property type="protein sequence ID" value="TCC91608.1"/>
    <property type="molecule type" value="Genomic_DNA"/>
</dbReference>
<accession>A0A4R0MWL2</accession>